<keyword evidence="1" id="KW-0812">Transmembrane</keyword>
<accession>A0A0F9N7K9</accession>
<keyword evidence="1" id="KW-0472">Membrane</keyword>
<feature type="transmembrane region" description="Helical" evidence="1">
    <location>
        <begin position="142"/>
        <end position="162"/>
    </location>
</feature>
<comment type="caution">
    <text evidence="2">The sequence shown here is derived from an EMBL/GenBank/DDBJ whole genome shotgun (WGS) entry which is preliminary data.</text>
</comment>
<evidence type="ECO:0008006" key="3">
    <source>
        <dbReference type="Google" id="ProtNLM"/>
    </source>
</evidence>
<gene>
    <name evidence="2" type="ORF">LCGC14_1370210</name>
</gene>
<dbReference type="EMBL" id="LAZR01008644">
    <property type="protein sequence ID" value="KKM77422.1"/>
    <property type="molecule type" value="Genomic_DNA"/>
</dbReference>
<sequence>MILTIAVVALLVLASYFGWSYIHEMSHIFMAKKRVGVEKYELKIFPHVDPVAGFRFAACRYWMSKEPTDEDKAWISIAPRFPGVLAAFMFVLTGFTSGWLALIWAIFWGAGLVDMFVGSLGISQYSDLQKAAKGFGRVPLMFRLVGAATIVISVLATALFYFGG</sequence>
<protein>
    <recommendedName>
        <fullName evidence="3">Peptidase M50 domain-containing protein</fullName>
    </recommendedName>
</protein>
<name>A0A0F9N7K9_9ZZZZ</name>
<evidence type="ECO:0000256" key="1">
    <source>
        <dbReference type="SAM" id="Phobius"/>
    </source>
</evidence>
<feature type="transmembrane region" description="Helical" evidence="1">
    <location>
        <begin position="74"/>
        <end position="95"/>
    </location>
</feature>
<reference evidence="2" key="1">
    <citation type="journal article" date="2015" name="Nature">
        <title>Complex archaea that bridge the gap between prokaryotes and eukaryotes.</title>
        <authorList>
            <person name="Spang A."/>
            <person name="Saw J.H."/>
            <person name="Jorgensen S.L."/>
            <person name="Zaremba-Niedzwiedzka K."/>
            <person name="Martijn J."/>
            <person name="Lind A.E."/>
            <person name="van Eijk R."/>
            <person name="Schleper C."/>
            <person name="Guy L."/>
            <person name="Ettema T.J."/>
        </authorList>
    </citation>
    <scope>NUCLEOTIDE SEQUENCE</scope>
</reference>
<organism evidence="2">
    <name type="scientific">marine sediment metagenome</name>
    <dbReference type="NCBI Taxonomy" id="412755"/>
    <lineage>
        <taxon>unclassified sequences</taxon>
        <taxon>metagenomes</taxon>
        <taxon>ecological metagenomes</taxon>
    </lineage>
</organism>
<dbReference type="AlphaFoldDB" id="A0A0F9N7K9"/>
<proteinExistence type="predicted"/>
<keyword evidence="1" id="KW-1133">Transmembrane helix</keyword>
<evidence type="ECO:0000313" key="2">
    <source>
        <dbReference type="EMBL" id="KKM77422.1"/>
    </source>
</evidence>